<feature type="compositionally biased region" description="Polar residues" evidence="1">
    <location>
        <begin position="79"/>
        <end position="89"/>
    </location>
</feature>
<dbReference type="AlphaFoldDB" id="A0A0D6R923"/>
<dbReference type="Pfam" id="PF04979">
    <property type="entry name" value="IPP-2"/>
    <property type="match status" value="1"/>
</dbReference>
<protein>
    <recommendedName>
        <fullName evidence="3">Protein phosphatase inhibitor 2</fullName>
    </recommendedName>
</protein>
<evidence type="ECO:0000256" key="1">
    <source>
        <dbReference type="SAM" id="MobiDB-lite"/>
    </source>
</evidence>
<reference evidence="2" key="1">
    <citation type="submission" date="2015-03" db="EMBL/GenBank/DDBJ databases">
        <title>A transcriptome of Araucaria cunninghamii, an australian fine timber species.</title>
        <authorList>
            <person name="Jing Yi C.J.Y."/>
            <person name="Yin San L.Y.S."/>
            <person name="Abdul Karim S.S."/>
            <person name="Wan Azmi N.N."/>
            <person name="Hercus R.R."/>
            <person name="Croft L.L."/>
        </authorList>
    </citation>
    <scope>NUCLEOTIDE SEQUENCE</scope>
    <source>
        <strain evidence="2">MI0301</strain>
        <tissue evidence="2">Leaf</tissue>
    </source>
</reference>
<dbReference type="GO" id="GO:0004864">
    <property type="term" value="F:protein phosphatase inhibitor activity"/>
    <property type="evidence" value="ECO:0007669"/>
    <property type="project" value="InterPro"/>
</dbReference>
<feature type="compositionally biased region" description="Basic and acidic residues" evidence="1">
    <location>
        <begin position="30"/>
        <end position="39"/>
    </location>
</feature>
<feature type="region of interest" description="Disordered" evidence="1">
    <location>
        <begin position="141"/>
        <end position="165"/>
    </location>
</feature>
<dbReference type="InterPro" id="IPR007062">
    <property type="entry name" value="PPI-2"/>
</dbReference>
<evidence type="ECO:0008006" key="3">
    <source>
        <dbReference type="Google" id="ProtNLM"/>
    </source>
</evidence>
<feature type="compositionally biased region" description="Basic and acidic residues" evidence="1">
    <location>
        <begin position="102"/>
        <end position="124"/>
    </location>
</feature>
<organism evidence="2">
    <name type="scientific">Araucaria cunninghamii</name>
    <name type="common">Hoop pine</name>
    <name type="synonym">Moreton Bay pine</name>
    <dbReference type="NCBI Taxonomy" id="56994"/>
    <lineage>
        <taxon>Eukaryota</taxon>
        <taxon>Viridiplantae</taxon>
        <taxon>Streptophyta</taxon>
        <taxon>Embryophyta</taxon>
        <taxon>Tracheophyta</taxon>
        <taxon>Spermatophyta</taxon>
        <taxon>Pinopsida</taxon>
        <taxon>Pinidae</taxon>
        <taxon>Conifers II</taxon>
        <taxon>Araucariales</taxon>
        <taxon>Araucariaceae</taxon>
        <taxon>Araucaria</taxon>
    </lineage>
</organism>
<dbReference type="EMBL" id="GCKF01017101">
    <property type="protein sequence ID" value="JAG98858.1"/>
    <property type="molecule type" value="Transcribed_RNA"/>
</dbReference>
<dbReference type="PANTHER" id="PTHR12398">
    <property type="entry name" value="PROTEIN PHOSPHATASE INHIBITOR"/>
    <property type="match status" value="1"/>
</dbReference>
<accession>A0A0D6R923</accession>
<sequence length="165" mass="19155">MRKSHWAKVRDQVRDRVRWDEQNLMEIEANKPPRKKITEPKTPYHAPQYRDGSVSPLSDDMAMDDAEHAEAVRSALNEVASSGGEQSRQGVDWISSEDEGDGLEHGEQDAESSSKKISFQEHRRAHYDEYRKIKELLCRGSRLCEQEEEDEKERSDSDKRESPRL</sequence>
<feature type="compositionally biased region" description="Basic and acidic residues" evidence="1">
    <location>
        <begin position="152"/>
        <end position="165"/>
    </location>
</feature>
<proteinExistence type="predicted"/>
<dbReference type="PANTHER" id="PTHR12398:SF20">
    <property type="entry name" value="PROTEIN PHOSPHATASE 1 REGULATORY INHIBITOR SUBUNIT 2"/>
    <property type="match status" value="1"/>
</dbReference>
<feature type="region of interest" description="Disordered" evidence="1">
    <location>
        <begin position="75"/>
        <end position="124"/>
    </location>
</feature>
<evidence type="ECO:0000313" key="2">
    <source>
        <dbReference type="EMBL" id="JAG98858.1"/>
    </source>
</evidence>
<feature type="region of interest" description="Disordered" evidence="1">
    <location>
        <begin position="30"/>
        <end position="60"/>
    </location>
</feature>
<name>A0A0D6R923_ARACU</name>
<dbReference type="GO" id="GO:0009966">
    <property type="term" value="P:regulation of signal transduction"/>
    <property type="evidence" value="ECO:0007669"/>
    <property type="project" value="InterPro"/>
</dbReference>